<evidence type="ECO:0000256" key="4">
    <source>
        <dbReference type="ARBA" id="ARBA00023239"/>
    </source>
</evidence>
<keyword evidence="4" id="KW-0456">Lyase</keyword>
<keyword evidence="3" id="KW-0862">Zinc</keyword>
<comment type="similarity">
    <text evidence="1">Belongs to the Gfa family.</text>
</comment>
<dbReference type="Gene3D" id="3.90.1590.10">
    <property type="entry name" value="glutathione-dependent formaldehyde- activating enzyme (gfa)"/>
    <property type="match status" value="1"/>
</dbReference>
<dbReference type="Pfam" id="PF04828">
    <property type="entry name" value="GFA"/>
    <property type="match status" value="1"/>
</dbReference>
<evidence type="ECO:0000259" key="5">
    <source>
        <dbReference type="PROSITE" id="PS51891"/>
    </source>
</evidence>
<protein>
    <recommendedName>
        <fullName evidence="5">CENP-V/GFA domain-containing protein</fullName>
    </recommendedName>
</protein>
<dbReference type="PANTHER" id="PTHR33337">
    <property type="entry name" value="GFA DOMAIN-CONTAINING PROTEIN"/>
    <property type="match status" value="1"/>
</dbReference>
<evidence type="ECO:0000313" key="6">
    <source>
        <dbReference type="EMBL" id="MBB5715477.1"/>
    </source>
</evidence>
<keyword evidence="7" id="KW-1185">Reference proteome</keyword>
<comment type="caution">
    <text evidence="6">The sequence shown here is derived from an EMBL/GenBank/DDBJ whole genome shotgun (WGS) entry which is preliminary data.</text>
</comment>
<proteinExistence type="inferred from homology"/>
<gene>
    <name evidence="6" type="ORF">FHS94_002323</name>
</gene>
<dbReference type="PROSITE" id="PS51891">
    <property type="entry name" value="CENP_V_GFA"/>
    <property type="match status" value="1"/>
</dbReference>
<evidence type="ECO:0000256" key="1">
    <source>
        <dbReference type="ARBA" id="ARBA00005495"/>
    </source>
</evidence>
<organism evidence="6 7">
    <name type="scientific">Sphingomonas aerophila</name>
    <dbReference type="NCBI Taxonomy" id="1344948"/>
    <lineage>
        <taxon>Bacteria</taxon>
        <taxon>Pseudomonadati</taxon>
        <taxon>Pseudomonadota</taxon>
        <taxon>Alphaproteobacteria</taxon>
        <taxon>Sphingomonadales</taxon>
        <taxon>Sphingomonadaceae</taxon>
        <taxon>Sphingomonas</taxon>
    </lineage>
</organism>
<dbReference type="InterPro" id="IPR011057">
    <property type="entry name" value="Mss4-like_sf"/>
</dbReference>
<dbReference type="EMBL" id="JACIJK010000006">
    <property type="protein sequence ID" value="MBB5715477.1"/>
    <property type="molecule type" value="Genomic_DNA"/>
</dbReference>
<dbReference type="GO" id="GO:0016846">
    <property type="term" value="F:carbon-sulfur lyase activity"/>
    <property type="evidence" value="ECO:0007669"/>
    <property type="project" value="InterPro"/>
</dbReference>
<feature type="domain" description="CENP-V/GFA" evidence="5">
    <location>
        <begin position="3"/>
        <end position="112"/>
    </location>
</feature>
<dbReference type="PANTHER" id="PTHR33337:SF40">
    <property type="entry name" value="CENP-V_GFA DOMAIN-CONTAINING PROTEIN-RELATED"/>
    <property type="match status" value="1"/>
</dbReference>
<name>A0A7W9EW88_9SPHN</name>
<dbReference type="InterPro" id="IPR006913">
    <property type="entry name" value="CENP-V/GFA"/>
</dbReference>
<dbReference type="AlphaFoldDB" id="A0A7W9EW88"/>
<keyword evidence="2" id="KW-0479">Metal-binding</keyword>
<reference evidence="6 7" key="1">
    <citation type="submission" date="2020-08" db="EMBL/GenBank/DDBJ databases">
        <title>Genomic Encyclopedia of Type Strains, Phase IV (KMG-IV): sequencing the most valuable type-strain genomes for metagenomic binning, comparative biology and taxonomic classification.</title>
        <authorList>
            <person name="Goeker M."/>
        </authorList>
    </citation>
    <scope>NUCLEOTIDE SEQUENCE [LARGE SCALE GENOMIC DNA]</scope>
    <source>
        <strain evidence="6 7">DSM 100044</strain>
    </source>
</reference>
<dbReference type="SUPFAM" id="SSF51316">
    <property type="entry name" value="Mss4-like"/>
    <property type="match status" value="1"/>
</dbReference>
<evidence type="ECO:0000313" key="7">
    <source>
        <dbReference type="Proteomes" id="UP000546200"/>
    </source>
</evidence>
<evidence type="ECO:0000256" key="3">
    <source>
        <dbReference type="ARBA" id="ARBA00022833"/>
    </source>
</evidence>
<accession>A0A7W9EW88</accession>
<sequence>MERVASCRCGQLTATCRGEPARVSVCHCRDCQARTGSAFGAQARFPIDDVTFAGEWRSWDRTTDEGNTGYDRWCPVCGTTIAYGSDGYPDSIALSLSAFADEMPAPTISVYEERRRPWVQITGTEVEHQH</sequence>
<dbReference type="GO" id="GO:0046872">
    <property type="term" value="F:metal ion binding"/>
    <property type="evidence" value="ECO:0007669"/>
    <property type="project" value="UniProtKB-KW"/>
</dbReference>
<dbReference type="Proteomes" id="UP000546200">
    <property type="component" value="Unassembled WGS sequence"/>
</dbReference>
<evidence type="ECO:0000256" key="2">
    <source>
        <dbReference type="ARBA" id="ARBA00022723"/>
    </source>
</evidence>
<dbReference type="RefSeq" id="WP_184057809.1">
    <property type="nucleotide sequence ID" value="NZ_JACIJK010000006.1"/>
</dbReference>